<sequence>MLQAQFPILLVDDDEQIADVLKRAAQSSFPEASFIHVASFEEAKSYIDDLEGRGPKIVLLDIDLKGAVDGLDFLAMLRAHPKGRLLPVVMLSGSKTPRQIERSYAFGASAFTVKPYSYSDWKTYLYNLRTYWFETVTLLDFRHRREA</sequence>
<evidence type="ECO:0000256" key="1">
    <source>
        <dbReference type="ARBA" id="ARBA00022553"/>
    </source>
</evidence>
<dbReference type="PROSITE" id="PS50110">
    <property type="entry name" value="RESPONSE_REGULATORY"/>
    <property type="match status" value="1"/>
</dbReference>
<dbReference type="RefSeq" id="WP_169551051.1">
    <property type="nucleotide sequence ID" value="NZ_CP051677.1"/>
</dbReference>
<dbReference type="PANTHER" id="PTHR44591">
    <property type="entry name" value="STRESS RESPONSE REGULATOR PROTEIN 1"/>
    <property type="match status" value="1"/>
</dbReference>
<dbReference type="Proteomes" id="UP000501128">
    <property type="component" value="Chromosome"/>
</dbReference>
<dbReference type="AlphaFoldDB" id="A0A7L5DKS7"/>
<dbReference type="Gene3D" id="3.40.50.2300">
    <property type="match status" value="1"/>
</dbReference>
<feature type="modified residue" description="4-aspartylphosphate" evidence="2">
    <location>
        <position position="61"/>
    </location>
</feature>
<evidence type="ECO:0000259" key="3">
    <source>
        <dbReference type="PROSITE" id="PS50110"/>
    </source>
</evidence>
<gene>
    <name evidence="4" type="ORF">HH216_12135</name>
</gene>
<dbReference type="Pfam" id="PF00072">
    <property type="entry name" value="Response_reg"/>
    <property type="match status" value="1"/>
</dbReference>
<dbReference type="InterPro" id="IPR050595">
    <property type="entry name" value="Bact_response_regulator"/>
</dbReference>
<keyword evidence="1 2" id="KW-0597">Phosphoprotein</keyword>
<proteinExistence type="predicted"/>
<organism evidence="4 5">
    <name type="scientific">Spirosoma rhododendri</name>
    <dbReference type="NCBI Taxonomy" id="2728024"/>
    <lineage>
        <taxon>Bacteria</taxon>
        <taxon>Pseudomonadati</taxon>
        <taxon>Bacteroidota</taxon>
        <taxon>Cytophagia</taxon>
        <taxon>Cytophagales</taxon>
        <taxon>Cytophagaceae</taxon>
        <taxon>Spirosoma</taxon>
    </lineage>
</organism>
<dbReference type="InterPro" id="IPR001789">
    <property type="entry name" value="Sig_transdc_resp-reg_receiver"/>
</dbReference>
<accession>A0A7L5DKS7</accession>
<evidence type="ECO:0000313" key="5">
    <source>
        <dbReference type="Proteomes" id="UP000501128"/>
    </source>
</evidence>
<dbReference type="SMART" id="SM00448">
    <property type="entry name" value="REC"/>
    <property type="match status" value="1"/>
</dbReference>
<protein>
    <submittedName>
        <fullName evidence="4">Response regulator</fullName>
    </submittedName>
</protein>
<dbReference type="KEGG" id="srho:HH216_12135"/>
<feature type="domain" description="Response regulatory" evidence="3">
    <location>
        <begin position="7"/>
        <end position="129"/>
    </location>
</feature>
<evidence type="ECO:0000313" key="4">
    <source>
        <dbReference type="EMBL" id="QJD79084.1"/>
    </source>
</evidence>
<dbReference type="PANTHER" id="PTHR44591:SF3">
    <property type="entry name" value="RESPONSE REGULATORY DOMAIN-CONTAINING PROTEIN"/>
    <property type="match status" value="1"/>
</dbReference>
<name>A0A7L5DKS7_9BACT</name>
<dbReference type="GO" id="GO:0000160">
    <property type="term" value="P:phosphorelay signal transduction system"/>
    <property type="evidence" value="ECO:0007669"/>
    <property type="project" value="InterPro"/>
</dbReference>
<dbReference type="SUPFAM" id="SSF52172">
    <property type="entry name" value="CheY-like"/>
    <property type="match status" value="1"/>
</dbReference>
<evidence type="ECO:0000256" key="2">
    <source>
        <dbReference type="PROSITE-ProRule" id="PRU00169"/>
    </source>
</evidence>
<dbReference type="EMBL" id="CP051677">
    <property type="protein sequence ID" value="QJD79084.1"/>
    <property type="molecule type" value="Genomic_DNA"/>
</dbReference>
<keyword evidence="5" id="KW-1185">Reference proteome</keyword>
<reference evidence="4 5" key="1">
    <citation type="submission" date="2020-04" db="EMBL/GenBank/DDBJ databases">
        <title>Genome sequencing of novel species.</title>
        <authorList>
            <person name="Heo J."/>
            <person name="Kim S.-J."/>
            <person name="Kim J.-S."/>
            <person name="Hong S.-B."/>
            <person name="Kwon S.-W."/>
        </authorList>
    </citation>
    <scope>NUCLEOTIDE SEQUENCE [LARGE SCALE GENOMIC DNA]</scope>
    <source>
        <strain evidence="4 5">CJU-R4</strain>
    </source>
</reference>
<dbReference type="InterPro" id="IPR011006">
    <property type="entry name" value="CheY-like_superfamily"/>
</dbReference>